<protein>
    <submittedName>
        <fullName evidence="1">Uncharacterized protein</fullName>
    </submittedName>
</protein>
<name>H8H2I6_DEIGI</name>
<dbReference type="RefSeq" id="WP_014686825.1">
    <property type="nucleotide sequence ID" value="NC_017791.1"/>
</dbReference>
<keyword evidence="1" id="KW-0614">Plasmid</keyword>
<dbReference type="OrthoDB" id="68950at2"/>
<dbReference type="PATRIC" id="fig|745776.4.peg.3753"/>
<evidence type="ECO:0000313" key="1">
    <source>
        <dbReference type="EMBL" id="AFD27733.1"/>
    </source>
</evidence>
<evidence type="ECO:0000313" key="2">
    <source>
        <dbReference type="Proteomes" id="UP000007575"/>
    </source>
</evidence>
<reference evidence="1 2" key="1">
    <citation type="journal article" date="2012" name="PLoS ONE">
        <title>Genome sequence and transcriptome analysis of the radioresistant bacterium Deinococcus gobiensis: insights into the extreme environmental adaptations.</title>
        <authorList>
            <person name="Yuan M."/>
            <person name="Chen M."/>
            <person name="Zhang W."/>
            <person name="Lu W."/>
            <person name="Wang J."/>
            <person name="Yang M."/>
            <person name="Zhao P."/>
            <person name="Tang R."/>
            <person name="Li X."/>
            <person name="Hao Y."/>
            <person name="Zhou Z."/>
            <person name="Zhan Y."/>
            <person name="Yu H."/>
            <person name="Teng C."/>
            <person name="Yan Y."/>
            <person name="Ping S."/>
            <person name="Wang Y."/>
            <person name="Lin M."/>
        </authorList>
    </citation>
    <scope>NUCLEOTIDE SEQUENCE [LARGE SCALE GENOMIC DNA]</scope>
    <source>
        <strain evidence="2">DSM 21396 / JCM 16679 / CGMCC 1.7299 / I-0</strain>
        <plasmid evidence="1">P2</plasmid>
    </source>
</reference>
<geneLocation type="plasmid" evidence="1 2">
    <name>P2</name>
</geneLocation>
<dbReference type="HOGENOM" id="CLU_1150383_0_0_0"/>
<gene>
    <name evidence="1" type="ordered locus">DGo_PB0464</name>
</gene>
<keyword evidence="2" id="KW-1185">Reference proteome</keyword>
<sequence>MTNPPANLPTTNPVDKTPKTYSATDVTAYLVPLTGVLIVGASITTGAIAKAAVTATLTGAGIFIPSGTVLEFANGVLITTAADVTADADGEAVAIVAAPAAVPAGTAATYTNLLEIPTAEAVTPQLADNEETKQVHGRGTPIRVVNGKDLTATIRTLAGLDNPVAKRLWLKGLKKSPNNVERVLWVYPDGLALMATVNVGVGKRGQGPMQTMTTEHAAGLSGGLWAANLNDASPTWEAV</sequence>
<dbReference type="EMBL" id="CP002193">
    <property type="protein sequence ID" value="AFD27733.1"/>
    <property type="molecule type" value="Genomic_DNA"/>
</dbReference>
<proteinExistence type="predicted"/>
<organism evidence="1 2">
    <name type="scientific">Deinococcus gobiensis (strain DSM 21396 / JCM 16679 / CGMCC 1.7299 / I-0)</name>
    <dbReference type="NCBI Taxonomy" id="745776"/>
    <lineage>
        <taxon>Bacteria</taxon>
        <taxon>Thermotogati</taxon>
        <taxon>Deinococcota</taxon>
        <taxon>Deinococci</taxon>
        <taxon>Deinococcales</taxon>
        <taxon>Deinococcaceae</taxon>
        <taxon>Deinococcus</taxon>
    </lineage>
</organism>
<dbReference type="AlphaFoldDB" id="H8H2I6"/>
<accession>H8H2I6</accession>
<dbReference type="Proteomes" id="UP000007575">
    <property type="component" value="Plasmid P2"/>
</dbReference>
<dbReference type="KEGG" id="dgo:DGo_PB0464"/>